<evidence type="ECO:0000313" key="3">
    <source>
        <dbReference type="Proteomes" id="UP001476798"/>
    </source>
</evidence>
<comment type="caution">
    <text evidence="2">The sequence shown here is derived from an EMBL/GenBank/DDBJ whole genome shotgun (WGS) entry which is preliminary data.</text>
</comment>
<feature type="compositionally biased region" description="Low complexity" evidence="1">
    <location>
        <begin position="59"/>
        <end position="71"/>
    </location>
</feature>
<feature type="non-terminal residue" evidence="2">
    <location>
        <position position="1"/>
    </location>
</feature>
<gene>
    <name evidence="2" type="ORF">GOODEAATRI_023177</name>
</gene>
<keyword evidence="3" id="KW-1185">Reference proteome</keyword>
<feature type="compositionally biased region" description="Basic and acidic residues" evidence="1">
    <location>
        <begin position="92"/>
        <end position="116"/>
    </location>
</feature>
<reference evidence="2 3" key="1">
    <citation type="submission" date="2021-06" db="EMBL/GenBank/DDBJ databases">
        <authorList>
            <person name="Palmer J.M."/>
        </authorList>
    </citation>
    <scope>NUCLEOTIDE SEQUENCE [LARGE SCALE GENOMIC DNA]</scope>
    <source>
        <strain evidence="2 3">GA_2019</strain>
        <tissue evidence="2">Muscle</tissue>
    </source>
</reference>
<feature type="region of interest" description="Disordered" evidence="1">
    <location>
        <begin position="1"/>
        <end position="116"/>
    </location>
</feature>
<accession>A0ABV0NMJ8</accession>
<protein>
    <submittedName>
        <fullName evidence="2">Uncharacterized protein</fullName>
    </submittedName>
</protein>
<sequence length="116" mass="12962">VRAWKHHHPGRVRRGGGRQPLLCTRSVAGSKHHELACQPRKQSKSDGRGNPAPLSWPVEQQRGWGQGQWERSAVGRSAPVLQPVGATQRGGRPCDWEPHRDQHPAARRFAERGVHV</sequence>
<dbReference type="Proteomes" id="UP001476798">
    <property type="component" value="Unassembled WGS sequence"/>
</dbReference>
<organism evidence="2 3">
    <name type="scientific">Goodea atripinnis</name>
    <dbReference type="NCBI Taxonomy" id="208336"/>
    <lineage>
        <taxon>Eukaryota</taxon>
        <taxon>Metazoa</taxon>
        <taxon>Chordata</taxon>
        <taxon>Craniata</taxon>
        <taxon>Vertebrata</taxon>
        <taxon>Euteleostomi</taxon>
        <taxon>Actinopterygii</taxon>
        <taxon>Neopterygii</taxon>
        <taxon>Teleostei</taxon>
        <taxon>Neoteleostei</taxon>
        <taxon>Acanthomorphata</taxon>
        <taxon>Ovalentaria</taxon>
        <taxon>Atherinomorphae</taxon>
        <taxon>Cyprinodontiformes</taxon>
        <taxon>Goodeidae</taxon>
        <taxon>Goodea</taxon>
    </lineage>
</organism>
<name>A0ABV0NMJ8_9TELE</name>
<proteinExistence type="predicted"/>
<evidence type="ECO:0000256" key="1">
    <source>
        <dbReference type="SAM" id="MobiDB-lite"/>
    </source>
</evidence>
<feature type="compositionally biased region" description="Basic residues" evidence="1">
    <location>
        <begin position="1"/>
        <end position="16"/>
    </location>
</feature>
<feature type="non-terminal residue" evidence="2">
    <location>
        <position position="116"/>
    </location>
</feature>
<evidence type="ECO:0000313" key="2">
    <source>
        <dbReference type="EMBL" id="MEQ2172641.1"/>
    </source>
</evidence>
<dbReference type="EMBL" id="JAHRIO010042440">
    <property type="protein sequence ID" value="MEQ2172641.1"/>
    <property type="molecule type" value="Genomic_DNA"/>
</dbReference>